<reference evidence="2" key="1">
    <citation type="submission" date="2021-05" db="EMBL/GenBank/DDBJ databases">
        <title>Energy efficiency and biological interactions define the core microbiome of deep oligotrophic groundwater.</title>
        <authorList>
            <person name="Mehrshad M."/>
            <person name="Lopez-Fernandez M."/>
            <person name="Bell E."/>
            <person name="Bernier-Latmani R."/>
            <person name="Bertilsson S."/>
            <person name="Dopson M."/>
        </authorList>
    </citation>
    <scope>NUCLEOTIDE SEQUENCE</scope>
    <source>
        <strain evidence="2">Modern_marine.mb.64</strain>
    </source>
</reference>
<dbReference type="SMART" id="SM00060">
    <property type="entry name" value="FN3"/>
    <property type="match status" value="2"/>
</dbReference>
<evidence type="ECO:0000313" key="3">
    <source>
        <dbReference type="Proteomes" id="UP000777784"/>
    </source>
</evidence>
<dbReference type="EMBL" id="JAHJDP010000032">
    <property type="protein sequence ID" value="MBU2690507.1"/>
    <property type="molecule type" value="Genomic_DNA"/>
</dbReference>
<evidence type="ECO:0000259" key="1">
    <source>
        <dbReference type="PROSITE" id="PS50853"/>
    </source>
</evidence>
<accession>A0A948RWV4</accession>
<evidence type="ECO:0000313" key="2">
    <source>
        <dbReference type="EMBL" id="MBU2690507.1"/>
    </source>
</evidence>
<comment type="caution">
    <text evidence="2">The sequence shown here is derived from an EMBL/GenBank/DDBJ whole genome shotgun (WGS) entry which is preliminary data.</text>
</comment>
<proteinExistence type="predicted"/>
<name>A0A948RWV4_UNCEI</name>
<gene>
    <name evidence="2" type="ORF">KJ970_06225</name>
</gene>
<organism evidence="2 3">
    <name type="scientific">Eiseniibacteriota bacterium</name>
    <dbReference type="NCBI Taxonomy" id="2212470"/>
    <lineage>
        <taxon>Bacteria</taxon>
        <taxon>Candidatus Eiseniibacteriota</taxon>
    </lineage>
</organism>
<dbReference type="InterPro" id="IPR013783">
    <property type="entry name" value="Ig-like_fold"/>
</dbReference>
<sequence>MMDTGRHFYRLTAGLCLLLGIMGILFIFQSNAEAASWTETHETLLRALEALRGPKTGSPLSGSPEAPAFEALNAAGVGAELRAQDAAPEPKHLQAAHQAFPNGLVTWDGERPHRILLGGDIRADEKSLDGLIQASLRLIKDHSTLFPVASEDLVLESKAQVSNLWFLIFQQHELGLPVEGGRLDFRWTIDGRLAMLGSDLRNIRPLNPHPTLSEDEAIARAAGAIDRDPQTLIREAVYPVIVPDGEMEQVGDRVAWRMLLRAPGHEYGWWAVWVDAHSGELLNVRNLIHDSTPAAGSVEIYAERFQPGDIMEVFPGVNAMVALKDQGGTLIETTFTDPDGSFDFGDREELDLSYFTMLAGPYCVIKNSSMDDRTPELEIPVGGTGADTLRWYDDGSTWPSERDAFVHLNIAHDITKAWDPGWFGLDFPLSVYVENTDGICNGYYAGDHIVFYAPGGSCPSIGQIADVAYHEYAHGITGTLYWPEFGPADSHEGYSDYYGATITNNPKIGQGFTGPGSYLRDIDEDLVYPDDISGEPHHDGIIISGAFWDLRTDVGPATADYLYHFHRYGKPMNYDDALIEVLIVDDDDGNIYNGTPHFDSILTAFRAHGIGDTSIRIQHNRLPDTEAVNTEIALDATILSLYGLDADSLRIYYRVASTPPVPYTPVDLMDAGGIRNFSAIIPGQSAGTMIEYYISAADTMDHRSTLPAEAPETVYSFYVGTDTVAPTFVMSPLWDGTVDQDSFRVEVDVTDNSARVGSVQIRYLRPSDQVETTKGLTLTEGSTYRAYISPGALSVGDSIPYRIEAIDAAQTPNTGAWPALDQWEAFHLRAGTFNDLESDNGGYTADGDWEWGNPDPIQASPYSGGNVWATGLTNNYSTLVYSMLQLPELDLTAGSGWDRATLEFQHFYKAEWGYDGGQIQVSRNGGQSFRPLTPRGGYPHRNVDAYAGPAYTGDSDGWERVEVPLDNYIGESIVLGFLFGSDVGVEEPGWFLDDIRIVQRQTLAEPADLSADSGWPDRIPLSWSKPPGINTSGDPFLGYNIYRSTTSGQYGTDPLNTAPLQSTQYHDTSAAPMTDYFYIVTALYDEDESLPSNEAMGTSYQAIVSMPYDTLSVVIDGTTDIDTTLTISNAGAGSLNYTVFLADADQDFDDIRLIYTLGSATPDDLVLLHEDPDDNDSTPDIAGLFAGDDDTEVTFLITEYEAHGNPASDFSVVLELDTDLDISTGMPDLNLGADFTVVVGALANAYGFYPGFILNGEGEIAGFPNVIQMDSGGDSIRIALPLSLLGDPTETAVSSFVIDAAFDLVDSQPDPLMASWLSCDAYTGSATPTNPGEIMVTMAAADLPDGDYAARLIIETNDINQPILTVEVKLGVGFTPTFLSFLDFNSLTDGLEIVWSPPIDIGVDGFRLYRRDGVTPGEELISGPTPLRPGADGSYTFFDQDVEPGHSYEYHFVGVHPDGSSMSFGSDFAVFSPEIPQVLSLMPPRPVPFRSQVTLRFGIPKPGEMELAIFDVRGRRVTTLCNGPSKRGVFERTWDARDASGHPVGSGVYFGVLRQDHERRVRRLVLTR</sequence>
<dbReference type="PROSITE" id="PS50853">
    <property type="entry name" value="FN3"/>
    <property type="match status" value="1"/>
</dbReference>
<dbReference type="InterPro" id="IPR003961">
    <property type="entry name" value="FN3_dom"/>
</dbReference>
<dbReference type="SUPFAM" id="SSF55486">
    <property type="entry name" value="Metalloproteases ('zincins'), catalytic domain"/>
    <property type="match status" value="1"/>
</dbReference>
<dbReference type="Pfam" id="PF20773">
    <property type="entry name" value="InhA-like_MAM"/>
    <property type="match status" value="1"/>
</dbReference>
<protein>
    <submittedName>
        <fullName evidence="2">Immune inhibitor A</fullName>
    </submittedName>
</protein>
<dbReference type="Gene3D" id="2.60.40.10">
    <property type="entry name" value="Immunoglobulins"/>
    <property type="match status" value="1"/>
</dbReference>
<dbReference type="CDD" id="cd00063">
    <property type="entry name" value="FN3"/>
    <property type="match status" value="1"/>
</dbReference>
<feature type="domain" description="Fibronectin type-III" evidence="1">
    <location>
        <begin position="1005"/>
        <end position="1102"/>
    </location>
</feature>
<dbReference type="Gene3D" id="2.60.40.4070">
    <property type="match status" value="1"/>
</dbReference>
<dbReference type="SUPFAM" id="SSF49265">
    <property type="entry name" value="Fibronectin type III"/>
    <property type="match status" value="1"/>
</dbReference>
<dbReference type="InterPro" id="IPR036116">
    <property type="entry name" value="FN3_sf"/>
</dbReference>
<dbReference type="Proteomes" id="UP000777784">
    <property type="component" value="Unassembled WGS sequence"/>
</dbReference>